<reference evidence="2" key="1">
    <citation type="journal article" date="2022" name="bioRxiv">
        <title>Sequencing and chromosome-scale assembly of the giantPleurodeles waltlgenome.</title>
        <authorList>
            <person name="Brown T."/>
            <person name="Elewa A."/>
            <person name="Iarovenko S."/>
            <person name="Subramanian E."/>
            <person name="Araus A.J."/>
            <person name="Petzold A."/>
            <person name="Susuki M."/>
            <person name="Suzuki K.-i.T."/>
            <person name="Hayashi T."/>
            <person name="Toyoda A."/>
            <person name="Oliveira C."/>
            <person name="Osipova E."/>
            <person name="Leigh N.D."/>
            <person name="Simon A."/>
            <person name="Yun M.H."/>
        </authorList>
    </citation>
    <scope>NUCLEOTIDE SEQUENCE</scope>
    <source>
        <strain evidence="2">20211129_DDA</strain>
        <tissue evidence="2">Liver</tissue>
    </source>
</reference>
<sequence length="116" mass="13113">MLHTMTRLHALAFILWDSVRQCRLEGLRAAMPARAPLSRVSFKRQYILKNLSSTTIVPLEYVIFDLKRQELDFGTSYSLITATLLQHLMLPSVVHSGVGAEFSFSLDANSKEMTRG</sequence>
<gene>
    <name evidence="2" type="ORF">NDU88_004360</name>
</gene>
<dbReference type="Proteomes" id="UP001066276">
    <property type="component" value="Chromosome 6"/>
</dbReference>
<evidence type="ECO:0000313" key="2">
    <source>
        <dbReference type="EMBL" id="KAJ1137967.1"/>
    </source>
</evidence>
<name>A0AAV7QBR1_PLEWA</name>
<comment type="caution">
    <text evidence="2">The sequence shown here is derived from an EMBL/GenBank/DDBJ whole genome shotgun (WGS) entry which is preliminary data.</text>
</comment>
<feature type="chain" id="PRO_5043776082" evidence="1">
    <location>
        <begin position="22"/>
        <end position="116"/>
    </location>
</feature>
<proteinExistence type="predicted"/>
<evidence type="ECO:0000313" key="3">
    <source>
        <dbReference type="Proteomes" id="UP001066276"/>
    </source>
</evidence>
<evidence type="ECO:0000256" key="1">
    <source>
        <dbReference type="SAM" id="SignalP"/>
    </source>
</evidence>
<organism evidence="2 3">
    <name type="scientific">Pleurodeles waltl</name>
    <name type="common">Iberian ribbed newt</name>
    <dbReference type="NCBI Taxonomy" id="8319"/>
    <lineage>
        <taxon>Eukaryota</taxon>
        <taxon>Metazoa</taxon>
        <taxon>Chordata</taxon>
        <taxon>Craniata</taxon>
        <taxon>Vertebrata</taxon>
        <taxon>Euteleostomi</taxon>
        <taxon>Amphibia</taxon>
        <taxon>Batrachia</taxon>
        <taxon>Caudata</taxon>
        <taxon>Salamandroidea</taxon>
        <taxon>Salamandridae</taxon>
        <taxon>Pleurodelinae</taxon>
        <taxon>Pleurodeles</taxon>
    </lineage>
</organism>
<keyword evidence="1" id="KW-0732">Signal</keyword>
<keyword evidence="3" id="KW-1185">Reference proteome</keyword>
<accession>A0AAV7QBR1</accession>
<protein>
    <submittedName>
        <fullName evidence="2">Uncharacterized protein</fullName>
    </submittedName>
</protein>
<dbReference type="EMBL" id="JANPWB010000010">
    <property type="protein sequence ID" value="KAJ1137967.1"/>
    <property type="molecule type" value="Genomic_DNA"/>
</dbReference>
<dbReference type="AlphaFoldDB" id="A0AAV7QBR1"/>
<feature type="signal peptide" evidence="1">
    <location>
        <begin position="1"/>
        <end position="21"/>
    </location>
</feature>